<keyword evidence="1" id="KW-1133">Transmembrane helix</keyword>
<keyword evidence="1" id="KW-0472">Membrane</keyword>
<gene>
    <name evidence="2" type="ORF">PR048_028892</name>
</gene>
<evidence type="ECO:0000256" key="1">
    <source>
        <dbReference type="SAM" id="Phobius"/>
    </source>
</evidence>
<reference evidence="2 3" key="1">
    <citation type="submission" date="2023-02" db="EMBL/GenBank/DDBJ databases">
        <title>LHISI_Scaffold_Assembly.</title>
        <authorList>
            <person name="Stuart O.P."/>
            <person name="Cleave R."/>
            <person name="Magrath M.J.L."/>
            <person name="Mikheyev A.S."/>
        </authorList>
    </citation>
    <scope>NUCLEOTIDE SEQUENCE [LARGE SCALE GENOMIC DNA]</scope>
    <source>
        <strain evidence="2">Daus_M_001</strain>
        <tissue evidence="2">Leg muscle</tissue>
    </source>
</reference>
<evidence type="ECO:0000313" key="3">
    <source>
        <dbReference type="Proteomes" id="UP001159363"/>
    </source>
</evidence>
<sequence>MMRSQQDVSMWTGRSFTKRTTCWEVADGCHHMLCGRAILSTCSLVTAPDGANMPLRGSCHAINSSCLKYSKSRSPAKLALLFGIKLNFTVLCILGPVSFLYWLLHKCEATPFLTGLHVFGLDKCEVSINCLRVTQDVSNKVWSNGKLIAKEPKQQVYRCVRETTGQVSYNGYSRCRDKGFSRGSEIASPGYALSGVHKKQTLSPAIPSVMARAWRRIVPSWKDEPSRGTTTCERRQLRPLRRARRRSTGSYQSEMIIFTATVRAECFGAKTSWKLDAYIRHWSTPVTLVSVLRFTRGRGGVVVRLPASHQGEPGSIPGGLRPRIFVCGNRAGGCYRSAGFLGDLPSTPCPFIPALPPFSPQPLSSALKTSLLRAAQISSLTLENVTPTCVYFIGHDDRHATSKFGNDSGEVVPCLER</sequence>
<accession>A0ABQ9GC90</accession>
<organism evidence="2 3">
    <name type="scientific">Dryococelus australis</name>
    <dbReference type="NCBI Taxonomy" id="614101"/>
    <lineage>
        <taxon>Eukaryota</taxon>
        <taxon>Metazoa</taxon>
        <taxon>Ecdysozoa</taxon>
        <taxon>Arthropoda</taxon>
        <taxon>Hexapoda</taxon>
        <taxon>Insecta</taxon>
        <taxon>Pterygota</taxon>
        <taxon>Neoptera</taxon>
        <taxon>Polyneoptera</taxon>
        <taxon>Phasmatodea</taxon>
        <taxon>Verophasmatodea</taxon>
        <taxon>Anareolatae</taxon>
        <taxon>Phasmatidae</taxon>
        <taxon>Eurycanthinae</taxon>
        <taxon>Dryococelus</taxon>
    </lineage>
</organism>
<keyword evidence="1" id="KW-0812">Transmembrane</keyword>
<name>A0ABQ9GC90_9NEOP</name>
<comment type="caution">
    <text evidence="2">The sequence shown here is derived from an EMBL/GenBank/DDBJ whole genome shotgun (WGS) entry which is preliminary data.</text>
</comment>
<dbReference type="EMBL" id="JARBHB010000013">
    <property type="protein sequence ID" value="KAJ8869883.1"/>
    <property type="molecule type" value="Genomic_DNA"/>
</dbReference>
<keyword evidence="3" id="KW-1185">Reference proteome</keyword>
<proteinExistence type="predicted"/>
<feature type="transmembrane region" description="Helical" evidence="1">
    <location>
        <begin position="78"/>
        <end position="104"/>
    </location>
</feature>
<dbReference type="Proteomes" id="UP001159363">
    <property type="component" value="Chromosome 12"/>
</dbReference>
<evidence type="ECO:0000313" key="2">
    <source>
        <dbReference type="EMBL" id="KAJ8869883.1"/>
    </source>
</evidence>
<protein>
    <submittedName>
        <fullName evidence="2">Uncharacterized protein</fullName>
    </submittedName>
</protein>